<dbReference type="EMBL" id="JABFUD020000006">
    <property type="protein sequence ID" value="KAI5078338.1"/>
    <property type="molecule type" value="Genomic_DNA"/>
</dbReference>
<keyword evidence="2" id="KW-1185">Reference proteome</keyword>
<dbReference type="Proteomes" id="UP000886520">
    <property type="component" value="Chromosome 6"/>
</dbReference>
<protein>
    <submittedName>
        <fullName evidence="1">Uncharacterized protein</fullName>
    </submittedName>
</protein>
<comment type="caution">
    <text evidence="1">The sequence shown here is derived from an EMBL/GenBank/DDBJ whole genome shotgun (WGS) entry which is preliminary data.</text>
</comment>
<dbReference type="InterPro" id="IPR016024">
    <property type="entry name" value="ARM-type_fold"/>
</dbReference>
<sequence>MAISLCASYFPLLSSLQDLEERRSNGFFIESTRQMENPSSLLRSFLLHGQDGDAKLGCDNRCHGYTFVEVAYATLNWCSKECKVLSVDILSDLIKALLTFARASTKSLEDDSTTDLRKLSQNNLRICIFYLCHGISITEGNILSASGQSSEVKKVTPNIDGVRWLELKTAAVLLLWKVLQSLVSAFDVHQEVMVAGALIRTTAIACLVHQKWGDRAAVAKTSLSNLKKALLGILGDPFLHPLPFAPEVSEQAFGLLMTLCAEHKNLISFMVDMIAELVSIQRASGLALLSKLVHGIKSLSNASVGGKGSQQVNDECDLALTMVADFAVRKDAVLVLGLYLGHLLPVLQSDRAAARKHVVDIIVGCLPYYHVYTLADQQALVTLLSFLLRDRDATCRLKALTGICSSLKENSCITADACYNFISIVLRRVTDKSKTVRLKALQSLAVFFSKLPVSTSLGKTEHEVVAKVSKLLQISADSPYFCKETFEAAGKVLCTSCLKGPSMVETLDVLLSCEHSSAKFPVILKVLHFHLDGYDQWLQFLAAKSDESVKAVERFLVASVDEQSVFSASLHSILKQAHLEVLHQTLDDVRLLGSLRMIFLFMSLDCVRGPQKQDICQALVTLLNMHIDNLQNILEGEKQLKSYIIKWLLKALALLLKKNRKAATMEVFEVLERKLVDAYNEGIEGCVDCIYSIKNPHTLTRKILHAYEERLQVLDSPQPFKVLRGYLIFIGDLSKSYQFACDAFIKRLREAQKHMREVPASCAEGPSDFDYLQQEEQKAQEEDAVLRFAHMLLDGDSMPGCYVPFLHELASCGTVPTFLRTTAIQSLGHYMLSNIDLAEKYRLTLEALLQDEKPEIKLSALFLAEKLILAFPNNYLPVLDMILPLFHDDVVKCAAFSVYANLILERKFKLDVLLGPICSCICDNNEKICSIARFLLKRLVQDAGKAKHKLLLSLWNHCTNLESHKKLATILVDQVLDATDLQSDELASSVLQILALGQNGVAFLASFLHPSFKVLQTLDFYLSSSPPKINLKGESQTSEYLSQFVKNCRRLKAASAAEKELIGRLLEKLQRRSSRKRKGLALSSKPDGSTYSSLVDYEKAIESFKQCEVTNSLWELLRHDI</sequence>
<reference evidence="1" key="1">
    <citation type="submission" date="2021-01" db="EMBL/GenBank/DDBJ databases">
        <title>Adiantum capillus-veneris genome.</title>
        <authorList>
            <person name="Fang Y."/>
            <person name="Liao Q."/>
        </authorList>
    </citation>
    <scope>NUCLEOTIDE SEQUENCE</scope>
    <source>
        <strain evidence="1">H3</strain>
        <tissue evidence="1">Leaf</tissue>
    </source>
</reference>
<dbReference type="Gene3D" id="1.25.10.10">
    <property type="entry name" value="Leucine-rich Repeat Variant"/>
    <property type="match status" value="1"/>
</dbReference>
<name>A0A9D4ZJX4_ADICA</name>
<dbReference type="InterPro" id="IPR011989">
    <property type="entry name" value="ARM-like"/>
</dbReference>
<evidence type="ECO:0000313" key="1">
    <source>
        <dbReference type="EMBL" id="KAI5078338.1"/>
    </source>
</evidence>
<gene>
    <name evidence="1" type="ORF">GOP47_0006009</name>
</gene>
<dbReference type="SUPFAM" id="SSF48371">
    <property type="entry name" value="ARM repeat"/>
    <property type="match status" value="1"/>
</dbReference>
<proteinExistence type="predicted"/>
<dbReference type="AlphaFoldDB" id="A0A9D4ZJX4"/>
<organism evidence="1 2">
    <name type="scientific">Adiantum capillus-veneris</name>
    <name type="common">Maidenhair fern</name>
    <dbReference type="NCBI Taxonomy" id="13818"/>
    <lineage>
        <taxon>Eukaryota</taxon>
        <taxon>Viridiplantae</taxon>
        <taxon>Streptophyta</taxon>
        <taxon>Embryophyta</taxon>
        <taxon>Tracheophyta</taxon>
        <taxon>Polypodiopsida</taxon>
        <taxon>Polypodiidae</taxon>
        <taxon>Polypodiales</taxon>
        <taxon>Pteridineae</taxon>
        <taxon>Pteridaceae</taxon>
        <taxon>Vittarioideae</taxon>
        <taxon>Adiantum</taxon>
    </lineage>
</organism>
<accession>A0A9D4ZJX4</accession>
<evidence type="ECO:0000313" key="2">
    <source>
        <dbReference type="Proteomes" id="UP000886520"/>
    </source>
</evidence>
<dbReference type="OrthoDB" id="1904058at2759"/>